<comment type="catalytic activity">
    <reaction evidence="5">
        <text>a 1,2-diacyl-sn-glycerol + H2O = a 2-acylglycerol + a fatty acid + H(+)</text>
        <dbReference type="Rhea" id="RHEA:33275"/>
        <dbReference type="ChEBI" id="CHEBI:15377"/>
        <dbReference type="ChEBI" id="CHEBI:15378"/>
        <dbReference type="ChEBI" id="CHEBI:17389"/>
        <dbReference type="ChEBI" id="CHEBI:17815"/>
        <dbReference type="ChEBI" id="CHEBI:28868"/>
        <dbReference type="EC" id="3.1.1.116"/>
    </reaction>
</comment>
<dbReference type="PRINTS" id="PR00111">
    <property type="entry name" value="ABHYDROLASE"/>
</dbReference>
<comment type="catalytic activity">
    <reaction evidence="11">
        <text>1-octadecanoyl-2-(5Z,8Z,11Z,14Z-eicosatetraenoyl)-sn-glycerol + H2O = 2-(5Z,8Z,11Z,14Z-eicosatetraenoyl)-glycerol + octadecanoate + H(+)</text>
        <dbReference type="Rhea" id="RHEA:38507"/>
        <dbReference type="ChEBI" id="CHEBI:15377"/>
        <dbReference type="ChEBI" id="CHEBI:15378"/>
        <dbReference type="ChEBI" id="CHEBI:25629"/>
        <dbReference type="ChEBI" id="CHEBI:52392"/>
        <dbReference type="ChEBI" id="CHEBI:75728"/>
    </reaction>
</comment>
<dbReference type="Gene3D" id="3.40.50.1820">
    <property type="entry name" value="alpha/beta hydrolase"/>
    <property type="match status" value="1"/>
</dbReference>
<evidence type="ECO:0000256" key="5">
    <source>
        <dbReference type="ARBA" id="ARBA00043667"/>
    </source>
</evidence>
<dbReference type="SUPFAM" id="SSF53474">
    <property type="entry name" value="alpha/beta-Hydrolases"/>
    <property type="match status" value="1"/>
</dbReference>
<comment type="similarity">
    <text evidence="1">Belongs to the AB hydrolase superfamily.</text>
</comment>
<dbReference type="InterPro" id="IPR000073">
    <property type="entry name" value="AB_hydrolase_1"/>
</dbReference>
<reference evidence="13" key="1">
    <citation type="submission" date="2022-12" db="EMBL/GenBank/DDBJ databases">
        <title>Chromosome-level genome assembly of the bean flower thrips Megalurothrips usitatus.</title>
        <authorList>
            <person name="Ma L."/>
            <person name="Liu Q."/>
            <person name="Li H."/>
            <person name="Cai W."/>
        </authorList>
    </citation>
    <scope>NUCLEOTIDE SEQUENCE</scope>
    <source>
        <strain evidence="13">Cailab_2022a</strain>
    </source>
</reference>
<keyword evidence="14" id="KW-1185">Reference proteome</keyword>
<evidence type="ECO:0000313" key="13">
    <source>
        <dbReference type="EMBL" id="KAJ1524513.1"/>
    </source>
</evidence>
<name>A0AAV7XGP8_9NEOP</name>
<evidence type="ECO:0000256" key="7">
    <source>
        <dbReference type="ARBA" id="ARBA00044064"/>
    </source>
</evidence>
<dbReference type="Pfam" id="PF00561">
    <property type="entry name" value="Abhydrolase_1"/>
    <property type="match status" value="1"/>
</dbReference>
<evidence type="ECO:0000256" key="3">
    <source>
        <dbReference type="ARBA" id="ARBA00026104"/>
    </source>
</evidence>
<comment type="catalytic activity">
    <reaction evidence="9">
        <text>1,2-didecanoylglycerol + H2O = decanoylglycerol + decanoate + H(+)</text>
        <dbReference type="Rhea" id="RHEA:48596"/>
        <dbReference type="ChEBI" id="CHEBI:11152"/>
        <dbReference type="ChEBI" id="CHEBI:15377"/>
        <dbReference type="ChEBI" id="CHEBI:15378"/>
        <dbReference type="ChEBI" id="CHEBI:27689"/>
        <dbReference type="ChEBI" id="CHEBI:90605"/>
    </reaction>
</comment>
<evidence type="ECO:0000313" key="14">
    <source>
        <dbReference type="Proteomes" id="UP001075354"/>
    </source>
</evidence>
<gene>
    <name evidence="13" type="ORF">ONE63_011005</name>
</gene>
<dbReference type="Proteomes" id="UP001075354">
    <property type="component" value="Chromosome 9"/>
</dbReference>
<comment type="catalytic activity">
    <reaction evidence="10">
        <text>1-octadecanoyl-2-(9Z-octadecenoyl)-sn-glycerol + H2O = 2-(9Z-octadecenoyl)-glycerol + octadecanoate + H(+)</text>
        <dbReference type="Rhea" id="RHEA:77103"/>
        <dbReference type="ChEBI" id="CHEBI:15377"/>
        <dbReference type="ChEBI" id="CHEBI:15378"/>
        <dbReference type="ChEBI" id="CHEBI:25629"/>
        <dbReference type="ChEBI" id="CHEBI:73990"/>
        <dbReference type="ChEBI" id="CHEBI:75468"/>
    </reaction>
</comment>
<comment type="catalytic activity">
    <reaction evidence="8">
        <text>1-octadecanoyl-2-(4Z,7Z,10Z,13Z,16Z,19Z-docosahexaenoyl)-sn-glycerol + H2O = 2-(4Z,7Z,10Z,13Z,16Z,19Z-docosahexaenoyl)-glycerol + octadecanoate + H(+)</text>
        <dbReference type="Rhea" id="RHEA:77107"/>
        <dbReference type="ChEBI" id="CHEBI:15377"/>
        <dbReference type="ChEBI" id="CHEBI:15378"/>
        <dbReference type="ChEBI" id="CHEBI:25629"/>
        <dbReference type="ChEBI" id="CHEBI:77129"/>
        <dbReference type="ChEBI" id="CHEBI:186738"/>
    </reaction>
</comment>
<evidence type="ECO:0000256" key="9">
    <source>
        <dbReference type="ARBA" id="ARBA00048504"/>
    </source>
</evidence>
<sequence>MISLNSCMSSSVVGTIVRQMILLRHSQASKHAESNMYRFISTTARNDLFSTTSNSSLQPVQMAYSSYEYTKAPPPSDPKHLIVMHGMMGSRSNWNSLSKVLHTKTLWKVIAVDARNHGDSPHSPEHTYEHLVEDIRFLMDNLGIKKASFIGHSMGGRAMMMAALKYPQLVEKLVVVDISPIGTSPQLMTMGKYFNAMKSIRLQPNIPLSAARKSADQQLSATIDDKGLRDFLIMNLIEAGEGQYTWRINLDALANNFMSKISTFPKATNTFTGKTLFIGGTKSDYLKPEEEPDILKIFPSAEFAYVKDAGHLVHVERPAEFLSLTINFLLKEH</sequence>
<dbReference type="GO" id="GO:0052689">
    <property type="term" value="F:carboxylic ester hydrolase activity"/>
    <property type="evidence" value="ECO:0007669"/>
    <property type="project" value="TreeGrafter"/>
</dbReference>
<feature type="domain" description="AB hydrolase-1" evidence="12">
    <location>
        <begin position="80"/>
        <end position="318"/>
    </location>
</feature>
<evidence type="ECO:0000256" key="4">
    <source>
        <dbReference type="ARBA" id="ARBA00042703"/>
    </source>
</evidence>
<evidence type="ECO:0000256" key="2">
    <source>
        <dbReference type="ARBA" id="ARBA00022801"/>
    </source>
</evidence>
<accession>A0AAV7XGP8</accession>
<dbReference type="AlphaFoldDB" id="A0AAV7XGP8"/>
<organism evidence="13 14">
    <name type="scientific">Megalurothrips usitatus</name>
    <name type="common">bean blossom thrips</name>
    <dbReference type="NCBI Taxonomy" id="439358"/>
    <lineage>
        <taxon>Eukaryota</taxon>
        <taxon>Metazoa</taxon>
        <taxon>Ecdysozoa</taxon>
        <taxon>Arthropoda</taxon>
        <taxon>Hexapoda</taxon>
        <taxon>Insecta</taxon>
        <taxon>Pterygota</taxon>
        <taxon>Neoptera</taxon>
        <taxon>Paraneoptera</taxon>
        <taxon>Thysanoptera</taxon>
        <taxon>Terebrantia</taxon>
        <taxon>Thripoidea</taxon>
        <taxon>Thripidae</taxon>
        <taxon>Megalurothrips</taxon>
    </lineage>
</organism>
<evidence type="ECO:0000256" key="8">
    <source>
        <dbReference type="ARBA" id="ARBA00048283"/>
    </source>
</evidence>
<evidence type="ECO:0000256" key="10">
    <source>
        <dbReference type="ARBA" id="ARBA00048513"/>
    </source>
</evidence>
<evidence type="ECO:0000256" key="11">
    <source>
        <dbReference type="ARBA" id="ARBA00048919"/>
    </source>
</evidence>
<dbReference type="InterPro" id="IPR029058">
    <property type="entry name" value="AB_hydrolase_fold"/>
</dbReference>
<comment type="caution">
    <text evidence="13">The sequence shown here is derived from an EMBL/GenBank/DDBJ whole genome shotgun (WGS) entry which is preliminary data.</text>
</comment>
<evidence type="ECO:0000259" key="12">
    <source>
        <dbReference type="Pfam" id="PF00561"/>
    </source>
</evidence>
<evidence type="ECO:0000256" key="6">
    <source>
        <dbReference type="ARBA" id="ARBA00043742"/>
    </source>
</evidence>
<protein>
    <recommendedName>
        <fullName evidence="7">sn-1-specific diacylglycerol lipase ABHD11</fullName>
        <ecNumber evidence="3">3.1.1.116</ecNumber>
    </recommendedName>
    <alternativeName>
        <fullName evidence="4">Alpha/beta hydrolase domain-containing protein 11</fullName>
    </alternativeName>
</protein>
<dbReference type="PANTHER" id="PTHR46118">
    <property type="entry name" value="PROTEIN ABHD11"/>
    <property type="match status" value="1"/>
</dbReference>
<evidence type="ECO:0000256" key="1">
    <source>
        <dbReference type="ARBA" id="ARBA00008645"/>
    </source>
</evidence>
<proteinExistence type="inferred from homology"/>
<dbReference type="EMBL" id="JAPTSV010000009">
    <property type="protein sequence ID" value="KAJ1524513.1"/>
    <property type="molecule type" value="Genomic_DNA"/>
</dbReference>
<comment type="catalytic activity">
    <reaction evidence="6">
        <text>a 1,3-diacyl-sn-glycerol + H2O = a 1-acyl-sn-glycerol + a fatty acid + H(+)</text>
        <dbReference type="Rhea" id="RHEA:38503"/>
        <dbReference type="ChEBI" id="CHEBI:15377"/>
        <dbReference type="ChEBI" id="CHEBI:15378"/>
        <dbReference type="ChEBI" id="CHEBI:28868"/>
        <dbReference type="ChEBI" id="CHEBI:64683"/>
        <dbReference type="ChEBI" id="CHEBI:77272"/>
    </reaction>
</comment>
<dbReference type="GO" id="GO:0005739">
    <property type="term" value="C:mitochondrion"/>
    <property type="evidence" value="ECO:0007669"/>
    <property type="project" value="TreeGrafter"/>
</dbReference>
<dbReference type="PANTHER" id="PTHR46118:SF4">
    <property type="entry name" value="PROTEIN ABHD11"/>
    <property type="match status" value="1"/>
</dbReference>
<keyword evidence="2" id="KW-0378">Hydrolase</keyword>
<dbReference type="EC" id="3.1.1.116" evidence="3"/>